<evidence type="ECO:0000313" key="2">
    <source>
        <dbReference type="Proteomes" id="UP000186817"/>
    </source>
</evidence>
<evidence type="ECO:0008006" key="3">
    <source>
        <dbReference type="Google" id="ProtNLM"/>
    </source>
</evidence>
<protein>
    <recommendedName>
        <fullName evidence="3">Voltage-dependent anion-selective channel protein 3</fullName>
    </recommendedName>
</protein>
<dbReference type="EMBL" id="LSRX01000001">
    <property type="protein sequence ID" value="OLQ15722.1"/>
    <property type="molecule type" value="Genomic_DNA"/>
</dbReference>
<proteinExistence type="predicted"/>
<keyword evidence="2" id="KW-1185">Reference proteome</keyword>
<evidence type="ECO:0000313" key="1">
    <source>
        <dbReference type="EMBL" id="OLQ15722.1"/>
    </source>
</evidence>
<comment type="caution">
    <text evidence="1">The sequence shown here is derived from an EMBL/GenBank/DDBJ whole genome shotgun (WGS) entry which is preliminary data.</text>
</comment>
<reference evidence="1 2" key="1">
    <citation type="submission" date="2016-02" db="EMBL/GenBank/DDBJ databases">
        <title>Genome analysis of coral dinoflagellate symbionts highlights evolutionary adaptations to a symbiotic lifestyle.</title>
        <authorList>
            <person name="Aranda M."/>
            <person name="Li Y."/>
            <person name="Liew Y.J."/>
            <person name="Baumgarten S."/>
            <person name="Simakov O."/>
            <person name="Wilson M."/>
            <person name="Piel J."/>
            <person name="Ashoor H."/>
            <person name="Bougouffa S."/>
            <person name="Bajic V.B."/>
            <person name="Ryu T."/>
            <person name="Ravasi T."/>
            <person name="Bayer T."/>
            <person name="Micklem G."/>
            <person name="Kim H."/>
            <person name="Bhak J."/>
            <person name="Lajeunesse T.C."/>
            <person name="Voolstra C.R."/>
        </authorList>
    </citation>
    <scope>NUCLEOTIDE SEQUENCE [LARGE SCALE GENOMIC DNA]</scope>
    <source>
        <strain evidence="1 2">CCMP2467</strain>
    </source>
</reference>
<dbReference type="AlphaFoldDB" id="A0A1Q9F7U3"/>
<organism evidence="1 2">
    <name type="scientific">Symbiodinium microadriaticum</name>
    <name type="common">Dinoflagellate</name>
    <name type="synonym">Zooxanthella microadriatica</name>
    <dbReference type="NCBI Taxonomy" id="2951"/>
    <lineage>
        <taxon>Eukaryota</taxon>
        <taxon>Sar</taxon>
        <taxon>Alveolata</taxon>
        <taxon>Dinophyceae</taxon>
        <taxon>Suessiales</taxon>
        <taxon>Symbiodiniaceae</taxon>
        <taxon>Symbiodinium</taxon>
    </lineage>
</organism>
<dbReference type="Proteomes" id="UP000186817">
    <property type="component" value="Unassembled WGS sequence"/>
</dbReference>
<dbReference type="InterPro" id="IPR023614">
    <property type="entry name" value="Porin_dom_sf"/>
</dbReference>
<name>A0A1Q9F7U3_SYMMI</name>
<gene>
    <name evidence="1" type="ORF">AK812_SmicGene127</name>
</gene>
<sequence length="95" mass="10184">MDRYFRFKTFTGVCHYKASSALRCAATCTYSGSSPSMALGASYEVNKELLLKGKVSKSSVSLGCKKTLAKGLTALSGLEYGFDGKMSYGLQLSVE</sequence>
<accession>A0A1Q9F7U3</accession>
<dbReference type="Gene3D" id="2.40.160.10">
    <property type="entry name" value="Porin"/>
    <property type="match status" value="1"/>
</dbReference>